<gene>
    <name evidence="1" type="ORF">L2E82_26922</name>
</gene>
<reference evidence="2" key="1">
    <citation type="journal article" date="2022" name="Mol. Ecol. Resour.">
        <title>The genomes of chicory, endive, great burdock and yacon provide insights into Asteraceae palaeo-polyploidization history and plant inulin production.</title>
        <authorList>
            <person name="Fan W."/>
            <person name="Wang S."/>
            <person name="Wang H."/>
            <person name="Wang A."/>
            <person name="Jiang F."/>
            <person name="Liu H."/>
            <person name="Zhao H."/>
            <person name="Xu D."/>
            <person name="Zhang Y."/>
        </authorList>
    </citation>
    <scope>NUCLEOTIDE SEQUENCE [LARGE SCALE GENOMIC DNA]</scope>
    <source>
        <strain evidence="2">cv. Punajuju</strain>
    </source>
</reference>
<evidence type="ECO:0000313" key="1">
    <source>
        <dbReference type="EMBL" id="KAI3736933.1"/>
    </source>
</evidence>
<dbReference type="EMBL" id="CM042013">
    <property type="protein sequence ID" value="KAI3736933.1"/>
    <property type="molecule type" value="Genomic_DNA"/>
</dbReference>
<name>A0ACB9CRY3_CICIN</name>
<sequence length="372" mass="40923">MDVCFHPSQNLVFSGSSDGELRIWDSVQHRTISSAWVHSAAHGIISVSTGPTIGNNRVISQGKDGTVKCWDIEHGELSRTPSILIESNTYHFCKLSLVKRPSVDSRKPEKEGPCHVTEKVNEISGQTQTISHDIQEEDQASVVENSNTFQGYENVEGRPYVAMAGAELSEVELWDLNAAERFARLPHSSTASTNKFTKGKGMCMAVQAFSPPEQQGFLHVLAGYEDGTMAWWDLRNPEVPLTSVRFHSEPVLSLSMDGMWNGGISGSADDKIVIFTLDHSLASCVVKKEISLERPGIAGTSIRPDGKIFATAGWDHRIRIYNYKKGNPLAILKYHRATCNATSFAANCKQMASASEDTTIALWELYPPHSSV</sequence>
<comment type="caution">
    <text evidence="1">The sequence shown here is derived from an EMBL/GenBank/DDBJ whole genome shotgun (WGS) entry which is preliminary data.</text>
</comment>
<evidence type="ECO:0000313" key="2">
    <source>
        <dbReference type="Proteomes" id="UP001055811"/>
    </source>
</evidence>
<accession>A0ACB9CRY3</accession>
<proteinExistence type="predicted"/>
<reference evidence="1 2" key="2">
    <citation type="journal article" date="2022" name="Mol. Ecol. Resour.">
        <title>The genomes of chicory, endive, great burdock and yacon provide insights into Asteraceae paleo-polyploidization history and plant inulin production.</title>
        <authorList>
            <person name="Fan W."/>
            <person name="Wang S."/>
            <person name="Wang H."/>
            <person name="Wang A."/>
            <person name="Jiang F."/>
            <person name="Liu H."/>
            <person name="Zhao H."/>
            <person name="Xu D."/>
            <person name="Zhang Y."/>
        </authorList>
    </citation>
    <scope>NUCLEOTIDE SEQUENCE [LARGE SCALE GENOMIC DNA]</scope>
    <source>
        <strain evidence="2">cv. Punajuju</strain>
        <tissue evidence="1">Leaves</tissue>
    </source>
</reference>
<dbReference type="Proteomes" id="UP001055811">
    <property type="component" value="Linkage Group LG05"/>
</dbReference>
<protein>
    <submittedName>
        <fullName evidence="1">Uncharacterized protein</fullName>
    </submittedName>
</protein>
<organism evidence="1 2">
    <name type="scientific">Cichorium intybus</name>
    <name type="common">Chicory</name>
    <dbReference type="NCBI Taxonomy" id="13427"/>
    <lineage>
        <taxon>Eukaryota</taxon>
        <taxon>Viridiplantae</taxon>
        <taxon>Streptophyta</taxon>
        <taxon>Embryophyta</taxon>
        <taxon>Tracheophyta</taxon>
        <taxon>Spermatophyta</taxon>
        <taxon>Magnoliopsida</taxon>
        <taxon>eudicotyledons</taxon>
        <taxon>Gunneridae</taxon>
        <taxon>Pentapetalae</taxon>
        <taxon>asterids</taxon>
        <taxon>campanulids</taxon>
        <taxon>Asterales</taxon>
        <taxon>Asteraceae</taxon>
        <taxon>Cichorioideae</taxon>
        <taxon>Cichorieae</taxon>
        <taxon>Cichoriinae</taxon>
        <taxon>Cichorium</taxon>
    </lineage>
</organism>
<keyword evidence="2" id="KW-1185">Reference proteome</keyword>